<accession>A0A7W7AYE4</accession>
<evidence type="ECO:0000259" key="2">
    <source>
        <dbReference type="Pfam" id="PF01272"/>
    </source>
</evidence>
<dbReference type="PANTHER" id="PTHR30437">
    <property type="entry name" value="TRANSCRIPTION ELONGATION FACTOR GREA"/>
    <property type="match status" value="1"/>
</dbReference>
<dbReference type="GO" id="GO:0070063">
    <property type="term" value="F:RNA polymerase binding"/>
    <property type="evidence" value="ECO:0007669"/>
    <property type="project" value="InterPro"/>
</dbReference>
<feature type="domain" description="Transcription elongation factor GreA/GreB C-terminal" evidence="2">
    <location>
        <begin position="84"/>
        <end position="139"/>
    </location>
</feature>
<evidence type="ECO:0000313" key="4">
    <source>
        <dbReference type="Proteomes" id="UP000566324"/>
    </source>
</evidence>
<feature type="compositionally biased region" description="Basic and acidic residues" evidence="1">
    <location>
        <begin position="1"/>
        <end position="18"/>
    </location>
</feature>
<dbReference type="Proteomes" id="UP000566324">
    <property type="component" value="Unassembled WGS sequence"/>
</dbReference>
<proteinExistence type="predicted"/>
<comment type="caution">
    <text evidence="3">The sequence shown here is derived from an EMBL/GenBank/DDBJ whole genome shotgun (WGS) entry which is preliminary data.</text>
</comment>
<dbReference type="Gene3D" id="3.10.50.30">
    <property type="entry name" value="Transcription elongation factor, GreA/GreB, C-terminal domain"/>
    <property type="match status" value="1"/>
</dbReference>
<dbReference type="AlphaFoldDB" id="A0A7W7AYE4"/>
<dbReference type="GO" id="GO:0003677">
    <property type="term" value="F:DNA binding"/>
    <property type="evidence" value="ECO:0007669"/>
    <property type="project" value="InterPro"/>
</dbReference>
<feature type="region of interest" description="Disordered" evidence="1">
    <location>
        <begin position="1"/>
        <end position="21"/>
    </location>
</feature>
<dbReference type="SUPFAM" id="SSF54534">
    <property type="entry name" value="FKBP-like"/>
    <property type="match status" value="1"/>
</dbReference>
<dbReference type="InterPro" id="IPR023459">
    <property type="entry name" value="Tscrpt_elong_fac_GreA/B_fam"/>
</dbReference>
<keyword evidence="4" id="KW-1185">Reference proteome</keyword>
<dbReference type="GO" id="GO:0032784">
    <property type="term" value="P:regulation of DNA-templated transcription elongation"/>
    <property type="evidence" value="ECO:0007669"/>
    <property type="project" value="InterPro"/>
</dbReference>
<dbReference type="RefSeq" id="WP_184064009.1">
    <property type="nucleotide sequence ID" value="NZ_JACHNZ010000002.1"/>
</dbReference>
<organism evidence="3 4">
    <name type="scientific">Sphingosinicella soli</name>
    <dbReference type="NCBI Taxonomy" id="333708"/>
    <lineage>
        <taxon>Bacteria</taxon>
        <taxon>Pseudomonadati</taxon>
        <taxon>Pseudomonadota</taxon>
        <taxon>Alphaproteobacteria</taxon>
        <taxon>Sphingomonadales</taxon>
        <taxon>Sphingosinicellaceae</taxon>
        <taxon>Sphingosinicella</taxon>
    </lineage>
</organism>
<dbReference type="PANTHER" id="PTHR30437:SF6">
    <property type="entry name" value="TRANSCRIPTION ELONGATION FACTOR GREB"/>
    <property type="match status" value="1"/>
</dbReference>
<evidence type="ECO:0000313" key="3">
    <source>
        <dbReference type="EMBL" id="MBB4630676.1"/>
    </source>
</evidence>
<name>A0A7W7AYE4_9SPHN</name>
<sequence>MSVAFRRESDDEHLEPKFELPIPPGPNLVTVRGQAQIRARVTALEAVMQGLSDEDAIKATRRDLRYWRNRQATMQLMEDADGACVAFGSTVTFRLKGAERTVTIVGHDEADPAAGLLSFAAPLSRALMGAEPGDTLDFANASDAIVVSIHIAGRC</sequence>
<dbReference type="InterPro" id="IPR036953">
    <property type="entry name" value="GreA/GreB_C_sf"/>
</dbReference>
<dbReference type="EMBL" id="JACHNZ010000002">
    <property type="protein sequence ID" value="MBB4630676.1"/>
    <property type="molecule type" value="Genomic_DNA"/>
</dbReference>
<gene>
    <name evidence="3" type="ORF">GGQ98_000279</name>
</gene>
<dbReference type="InterPro" id="IPR001437">
    <property type="entry name" value="Tscrpt_elong_fac_GreA/B_C"/>
</dbReference>
<dbReference type="GO" id="GO:0006354">
    <property type="term" value="P:DNA-templated transcription elongation"/>
    <property type="evidence" value="ECO:0007669"/>
    <property type="project" value="TreeGrafter"/>
</dbReference>
<protein>
    <submittedName>
        <fullName evidence="3">Transcription elongation GreA/GreB family factor</fullName>
    </submittedName>
</protein>
<evidence type="ECO:0000256" key="1">
    <source>
        <dbReference type="SAM" id="MobiDB-lite"/>
    </source>
</evidence>
<reference evidence="3 4" key="1">
    <citation type="submission" date="2020-08" db="EMBL/GenBank/DDBJ databases">
        <title>Genomic Encyclopedia of Type Strains, Phase IV (KMG-IV): sequencing the most valuable type-strain genomes for metagenomic binning, comparative biology and taxonomic classification.</title>
        <authorList>
            <person name="Goeker M."/>
        </authorList>
    </citation>
    <scope>NUCLEOTIDE SEQUENCE [LARGE SCALE GENOMIC DNA]</scope>
    <source>
        <strain evidence="3 4">DSM 17328</strain>
    </source>
</reference>
<dbReference type="Pfam" id="PF01272">
    <property type="entry name" value="GreA_GreB"/>
    <property type="match status" value="1"/>
</dbReference>